<keyword evidence="9 15" id="KW-0808">Transferase</keyword>
<dbReference type="InterPro" id="IPR029028">
    <property type="entry name" value="Alpha/beta_knot_MTases"/>
</dbReference>
<dbReference type="CDD" id="cd18080">
    <property type="entry name" value="TrmD-like"/>
    <property type="match status" value="1"/>
</dbReference>
<evidence type="ECO:0000256" key="1">
    <source>
        <dbReference type="ARBA" id="ARBA00002634"/>
    </source>
</evidence>
<proteinExistence type="inferred from homology"/>
<name>A0ABP9LHR9_9GAMM</name>
<evidence type="ECO:0000313" key="19">
    <source>
        <dbReference type="Proteomes" id="UP001501083"/>
    </source>
</evidence>
<dbReference type="EC" id="2.1.1.228" evidence="5 15"/>
<comment type="subcellular location">
    <subcellularLocation>
        <location evidence="2 15 16">Cytoplasm</location>
    </subcellularLocation>
</comment>
<dbReference type="Proteomes" id="UP001501083">
    <property type="component" value="Unassembled WGS sequence"/>
</dbReference>
<dbReference type="Pfam" id="PF01746">
    <property type="entry name" value="tRNA_m1G_MT"/>
    <property type="match status" value="1"/>
</dbReference>
<comment type="caution">
    <text evidence="18">The sequence shown here is derived from an EMBL/GenBank/DDBJ whole genome shotgun (WGS) entry which is preliminary data.</text>
</comment>
<evidence type="ECO:0000256" key="13">
    <source>
        <dbReference type="ARBA" id="ARBA00033392"/>
    </source>
</evidence>
<comment type="similarity">
    <text evidence="3 15 16">Belongs to the RNA methyltransferase TrmD family.</text>
</comment>
<feature type="binding site" evidence="15">
    <location>
        <begin position="133"/>
        <end position="138"/>
    </location>
    <ligand>
        <name>S-adenosyl-L-methionine</name>
        <dbReference type="ChEBI" id="CHEBI:59789"/>
    </ligand>
</feature>
<organism evidence="18 19">
    <name type="scientific">Lysobacter panacisoli</name>
    <dbReference type="NCBI Taxonomy" id="1255263"/>
    <lineage>
        <taxon>Bacteria</taxon>
        <taxon>Pseudomonadati</taxon>
        <taxon>Pseudomonadota</taxon>
        <taxon>Gammaproteobacteria</taxon>
        <taxon>Lysobacterales</taxon>
        <taxon>Lysobacteraceae</taxon>
        <taxon>Lysobacter</taxon>
    </lineage>
</organism>
<dbReference type="Gene3D" id="3.40.1280.10">
    <property type="match status" value="1"/>
</dbReference>
<evidence type="ECO:0000256" key="16">
    <source>
        <dbReference type="RuleBase" id="RU003464"/>
    </source>
</evidence>
<evidence type="ECO:0000256" key="9">
    <source>
        <dbReference type="ARBA" id="ARBA00022679"/>
    </source>
</evidence>
<evidence type="ECO:0000256" key="11">
    <source>
        <dbReference type="ARBA" id="ARBA00022694"/>
    </source>
</evidence>
<feature type="domain" description="tRNA methyltransferase TRMD/TRM10-type" evidence="17">
    <location>
        <begin position="1"/>
        <end position="225"/>
    </location>
</feature>
<dbReference type="NCBIfam" id="NF000648">
    <property type="entry name" value="PRK00026.1"/>
    <property type="match status" value="1"/>
</dbReference>
<keyword evidence="11 15" id="KW-0819">tRNA processing</keyword>
<evidence type="ECO:0000256" key="14">
    <source>
        <dbReference type="ARBA" id="ARBA00047783"/>
    </source>
</evidence>
<dbReference type="HAMAP" id="MF_00605">
    <property type="entry name" value="TrmD"/>
    <property type="match status" value="1"/>
</dbReference>
<evidence type="ECO:0000259" key="17">
    <source>
        <dbReference type="Pfam" id="PF01746"/>
    </source>
</evidence>
<dbReference type="EMBL" id="BAABKY010000002">
    <property type="protein sequence ID" value="GAA5076237.1"/>
    <property type="molecule type" value="Genomic_DNA"/>
</dbReference>
<keyword evidence="10 15" id="KW-0949">S-adenosyl-L-methionine</keyword>
<evidence type="ECO:0000256" key="6">
    <source>
        <dbReference type="ARBA" id="ARBA00014679"/>
    </source>
</evidence>
<dbReference type="RefSeq" id="WP_158985473.1">
    <property type="nucleotide sequence ID" value="NZ_BAABKY010000002.1"/>
</dbReference>
<comment type="function">
    <text evidence="1 15 16">Specifically methylates guanosine-37 in various tRNAs.</text>
</comment>
<protein>
    <recommendedName>
        <fullName evidence="6 15">tRNA (guanine-N(1)-)-methyltransferase</fullName>
        <ecNumber evidence="5 15">2.1.1.228</ecNumber>
    </recommendedName>
    <alternativeName>
        <fullName evidence="12 15">M1G-methyltransferase</fullName>
    </alternativeName>
    <alternativeName>
        <fullName evidence="13 15">tRNA [GM37] methyltransferase</fullName>
    </alternativeName>
</protein>
<dbReference type="SUPFAM" id="SSF75217">
    <property type="entry name" value="alpha/beta knot"/>
    <property type="match status" value="1"/>
</dbReference>
<dbReference type="NCBIfam" id="TIGR00088">
    <property type="entry name" value="trmD"/>
    <property type="match status" value="1"/>
</dbReference>
<keyword evidence="19" id="KW-1185">Reference proteome</keyword>
<evidence type="ECO:0000313" key="18">
    <source>
        <dbReference type="EMBL" id="GAA5076237.1"/>
    </source>
</evidence>
<evidence type="ECO:0000256" key="3">
    <source>
        <dbReference type="ARBA" id="ARBA00007630"/>
    </source>
</evidence>
<dbReference type="PIRSF" id="PIRSF000386">
    <property type="entry name" value="tRNA_mtase"/>
    <property type="match status" value="1"/>
</dbReference>
<comment type="catalytic activity">
    <reaction evidence="14 15 16">
        <text>guanosine(37) in tRNA + S-adenosyl-L-methionine = N(1)-methylguanosine(37) in tRNA + S-adenosyl-L-homocysteine + H(+)</text>
        <dbReference type="Rhea" id="RHEA:36899"/>
        <dbReference type="Rhea" id="RHEA-COMP:10145"/>
        <dbReference type="Rhea" id="RHEA-COMP:10147"/>
        <dbReference type="ChEBI" id="CHEBI:15378"/>
        <dbReference type="ChEBI" id="CHEBI:57856"/>
        <dbReference type="ChEBI" id="CHEBI:59789"/>
        <dbReference type="ChEBI" id="CHEBI:73542"/>
        <dbReference type="ChEBI" id="CHEBI:74269"/>
        <dbReference type="EC" id="2.1.1.228"/>
    </reaction>
</comment>
<sequence length="263" mass="28491">MRIDIVSLFPDFVAQCAAFGVVGRAVERGLLSVHGWNPRDYAEGNYRRVDDRPFGGGPGMVMLVDPLRASLRAAREAGEGTARVVYMSPQGAPLTQAKVRELAGHERLILLCGRYEGIDERLIRAEVDEELSIGDYVLSGGELAAAVVVDAVARLREGVLGDAESAVQDSFEDGLLDCPHYTRPVEHELGTVPEVLMSGNHAEIAKWRRMQSLGRTWERRPDLLDESALSKADRKLLAAYRAQLNSRSGGEGPADPIAGASGT</sequence>
<dbReference type="PANTHER" id="PTHR46417">
    <property type="entry name" value="TRNA (GUANINE-N(1)-)-METHYLTRANSFERASE"/>
    <property type="match status" value="1"/>
</dbReference>
<dbReference type="InterPro" id="IPR016009">
    <property type="entry name" value="tRNA_MeTrfase_TRMD/TRM10"/>
</dbReference>
<feature type="binding site" evidence="15">
    <location>
        <position position="113"/>
    </location>
    <ligand>
        <name>S-adenosyl-L-methionine</name>
        <dbReference type="ChEBI" id="CHEBI:59789"/>
    </ligand>
</feature>
<evidence type="ECO:0000256" key="10">
    <source>
        <dbReference type="ARBA" id="ARBA00022691"/>
    </source>
</evidence>
<comment type="subunit">
    <text evidence="4 15 16">Homodimer.</text>
</comment>
<keyword evidence="8 15" id="KW-0489">Methyltransferase</keyword>
<evidence type="ECO:0000256" key="2">
    <source>
        <dbReference type="ARBA" id="ARBA00004496"/>
    </source>
</evidence>
<dbReference type="InterPro" id="IPR029026">
    <property type="entry name" value="tRNA_m1G_MTases_N"/>
</dbReference>
<evidence type="ECO:0000256" key="12">
    <source>
        <dbReference type="ARBA" id="ARBA00029736"/>
    </source>
</evidence>
<evidence type="ECO:0000256" key="7">
    <source>
        <dbReference type="ARBA" id="ARBA00022490"/>
    </source>
</evidence>
<evidence type="ECO:0000256" key="15">
    <source>
        <dbReference type="HAMAP-Rule" id="MF_00605"/>
    </source>
</evidence>
<keyword evidence="7 15" id="KW-0963">Cytoplasm</keyword>
<evidence type="ECO:0000256" key="4">
    <source>
        <dbReference type="ARBA" id="ARBA00011738"/>
    </source>
</evidence>
<gene>
    <name evidence="15 18" type="primary">trmD</name>
    <name evidence="18" type="ORF">GCM10025759_20650</name>
</gene>
<accession>A0ABP9LHR9</accession>
<dbReference type="InterPro" id="IPR002649">
    <property type="entry name" value="tRNA_m1G_MeTrfase_TrmD"/>
</dbReference>
<dbReference type="PANTHER" id="PTHR46417:SF1">
    <property type="entry name" value="TRNA (GUANINE-N(1)-)-METHYLTRANSFERASE"/>
    <property type="match status" value="1"/>
</dbReference>
<evidence type="ECO:0000256" key="5">
    <source>
        <dbReference type="ARBA" id="ARBA00012807"/>
    </source>
</evidence>
<dbReference type="Gene3D" id="1.10.1270.20">
    <property type="entry name" value="tRNA(m1g37)methyltransferase, domain 2"/>
    <property type="match status" value="1"/>
</dbReference>
<evidence type="ECO:0000256" key="8">
    <source>
        <dbReference type="ARBA" id="ARBA00022603"/>
    </source>
</evidence>
<reference evidence="19" key="1">
    <citation type="journal article" date="2019" name="Int. J. Syst. Evol. Microbiol.">
        <title>The Global Catalogue of Microorganisms (GCM) 10K type strain sequencing project: providing services to taxonomists for standard genome sequencing and annotation.</title>
        <authorList>
            <consortium name="The Broad Institute Genomics Platform"/>
            <consortium name="The Broad Institute Genome Sequencing Center for Infectious Disease"/>
            <person name="Wu L."/>
            <person name="Ma J."/>
        </authorList>
    </citation>
    <scope>NUCLEOTIDE SEQUENCE [LARGE SCALE GENOMIC DNA]</scope>
    <source>
        <strain evidence="19">JCM 19212</strain>
    </source>
</reference>
<dbReference type="InterPro" id="IPR023148">
    <property type="entry name" value="tRNA_m1G_MeTrfase_C_sf"/>
</dbReference>